<dbReference type="Proteomes" id="UP001500392">
    <property type="component" value="Unassembled WGS sequence"/>
</dbReference>
<dbReference type="Pfam" id="PF11185">
    <property type="entry name" value="DUF2971"/>
    <property type="match status" value="1"/>
</dbReference>
<reference evidence="2" key="1">
    <citation type="journal article" date="2019" name="Int. J. Syst. Evol. Microbiol.">
        <title>The Global Catalogue of Microorganisms (GCM) 10K type strain sequencing project: providing services to taxonomists for standard genome sequencing and annotation.</title>
        <authorList>
            <consortium name="The Broad Institute Genomics Platform"/>
            <consortium name="The Broad Institute Genome Sequencing Center for Infectious Disease"/>
            <person name="Wu L."/>
            <person name="Ma J."/>
        </authorList>
    </citation>
    <scope>NUCLEOTIDE SEQUENCE [LARGE SCALE GENOMIC DNA]</scope>
    <source>
        <strain evidence="2">JCM 17304</strain>
    </source>
</reference>
<gene>
    <name evidence="1" type="ORF">GCM10022414_07660</name>
</gene>
<evidence type="ECO:0008006" key="3">
    <source>
        <dbReference type="Google" id="ProtNLM"/>
    </source>
</evidence>
<sequence>MLLYKFRSLENLEFVLDIIINERLYCARYKDLNDPFEGQLLHATENIKMPGLLGPTTIRTTKERRLITADDISPVFEPKRVCSLSRTANDVRMWSLYADSHKGVAIEIDLDIDHDPGVVAALRAVTYTKTLSERGGIIGIYDEDNLLTIKTDHWRYEDEYRLLWHEPLFSITGCVKRLVFGPRADQSRIDLLRKMVPKHIEFVQAKLDYDDVTVVFPSGESK</sequence>
<name>A0ABP7WF87_9GAMM</name>
<proteinExistence type="predicted"/>
<dbReference type="InterPro" id="IPR021352">
    <property type="entry name" value="DUF2971"/>
</dbReference>
<evidence type="ECO:0000313" key="1">
    <source>
        <dbReference type="EMBL" id="GAA4087371.1"/>
    </source>
</evidence>
<protein>
    <recommendedName>
        <fullName evidence="3">DUF2971 domain-containing protein</fullName>
    </recommendedName>
</protein>
<comment type="caution">
    <text evidence="1">The sequence shown here is derived from an EMBL/GenBank/DDBJ whole genome shotgun (WGS) entry which is preliminary data.</text>
</comment>
<evidence type="ECO:0000313" key="2">
    <source>
        <dbReference type="Proteomes" id="UP001500392"/>
    </source>
</evidence>
<dbReference type="EMBL" id="BAABDM010000001">
    <property type="protein sequence ID" value="GAA4087371.1"/>
    <property type="molecule type" value="Genomic_DNA"/>
</dbReference>
<organism evidence="1 2">
    <name type="scientific">Zhongshania borealis</name>
    <dbReference type="NCBI Taxonomy" id="889488"/>
    <lineage>
        <taxon>Bacteria</taxon>
        <taxon>Pseudomonadati</taxon>
        <taxon>Pseudomonadota</taxon>
        <taxon>Gammaproteobacteria</taxon>
        <taxon>Cellvibrionales</taxon>
        <taxon>Spongiibacteraceae</taxon>
        <taxon>Zhongshania</taxon>
    </lineage>
</organism>
<dbReference type="RefSeq" id="WP_344932514.1">
    <property type="nucleotide sequence ID" value="NZ_BAABDM010000001.1"/>
</dbReference>
<accession>A0ABP7WF87</accession>
<keyword evidence="2" id="KW-1185">Reference proteome</keyword>